<accession>A0A409Y484</accession>
<comment type="caution">
    <text evidence="1">The sequence shown here is derived from an EMBL/GenBank/DDBJ whole genome shotgun (WGS) entry which is preliminary data.</text>
</comment>
<protein>
    <submittedName>
        <fullName evidence="1">Uncharacterized protein</fullName>
    </submittedName>
</protein>
<dbReference type="AlphaFoldDB" id="A0A409Y484"/>
<organism evidence="1 2">
    <name type="scientific">Gymnopilus dilepis</name>
    <dbReference type="NCBI Taxonomy" id="231916"/>
    <lineage>
        <taxon>Eukaryota</taxon>
        <taxon>Fungi</taxon>
        <taxon>Dikarya</taxon>
        <taxon>Basidiomycota</taxon>
        <taxon>Agaricomycotina</taxon>
        <taxon>Agaricomycetes</taxon>
        <taxon>Agaricomycetidae</taxon>
        <taxon>Agaricales</taxon>
        <taxon>Agaricineae</taxon>
        <taxon>Hymenogastraceae</taxon>
        <taxon>Gymnopilus</taxon>
    </lineage>
</organism>
<evidence type="ECO:0000313" key="1">
    <source>
        <dbReference type="EMBL" id="PPQ97751.1"/>
    </source>
</evidence>
<dbReference type="InParanoid" id="A0A409Y484"/>
<name>A0A409Y484_9AGAR</name>
<dbReference type="EMBL" id="NHYE01001201">
    <property type="protein sequence ID" value="PPQ97751.1"/>
    <property type="molecule type" value="Genomic_DNA"/>
</dbReference>
<dbReference type="OrthoDB" id="3269456at2759"/>
<sequence>QNGRVLRRTSSRWVIYWLKSKQELTSSIYDDRAVALLSQFSESRTQLKPDRQISTLEINDIQIAQTSEPRSWRLGEYDSDTGAMEEFSLRVQGIISAQTLPPVTKGTYADPLKFRPYMRQSITITGLGTEAFQKSYDNAMKIFLAFSNLFPEGTLSGWDNTTFRTYPCIEFNARYFSRTTAGMDKTLSIPFGPEVDPDGVLEKMVDDNFIHGTDNHVEYKWRIITSEGTIQDISPNNLRIGDIVELSVSFIVFPAKDKRYKMIPTLKGILLLDNTHRSNAAILRMKSRVSNTVSQTINVKRRRAFDEDEEVDEADRKFTRMKISYQQSRNRASPYLITPGQKMPPCRRDRRPIILAVLAYINKAALKHLRACHGMYTANTWDERGKRCNMNIARNFMRNIKDLIYIYGGADGSLFDILHPSVLSAYIAFLGSPAISEGVLPELADALWRPALWAGGNEEEPDPFEPEFYSCRMPLQVRTWQEVTWSYDLIIRGDICKHTLDTPTNGRLIGT</sequence>
<proteinExistence type="predicted"/>
<reference evidence="1 2" key="1">
    <citation type="journal article" date="2018" name="Evol. Lett.">
        <title>Horizontal gene cluster transfer increased hallucinogenic mushroom diversity.</title>
        <authorList>
            <person name="Reynolds H.T."/>
            <person name="Vijayakumar V."/>
            <person name="Gluck-Thaler E."/>
            <person name="Korotkin H.B."/>
            <person name="Matheny P.B."/>
            <person name="Slot J.C."/>
        </authorList>
    </citation>
    <scope>NUCLEOTIDE SEQUENCE [LARGE SCALE GENOMIC DNA]</scope>
    <source>
        <strain evidence="1 2">SRW20</strain>
    </source>
</reference>
<evidence type="ECO:0000313" key="2">
    <source>
        <dbReference type="Proteomes" id="UP000284706"/>
    </source>
</evidence>
<feature type="non-terminal residue" evidence="1">
    <location>
        <position position="1"/>
    </location>
</feature>
<gene>
    <name evidence="1" type="ORF">CVT26_001799</name>
</gene>
<keyword evidence="2" id="KW-1185">Reference proteome</keyword>
<dbReference type="Proteomes" id="UP000284706">
    <property type="component" value="Unassembled WGS sequence"/>
</dbReference>